<organism evidence="3">
    <name type="scientific">Strongyloides stercoralis</name>
    <name type="common">Threadworm</name>
    <dbReference type="NCBI Taxonomy" id="6248"/>
    <lineage>
        <taxon>Eukaryota</taxon>
        <taxon>Metazoa</taxon>
        <taxon>Ecdysozoa</taxon>
        <taxon>Nematoda</taxon>
        <taxon>Chromadorea</taxon>
        <taxon>Rhabditida</taxon>
        <taxon>Tylenchina</taxon>
        <taxon>Panagrolaimomorpha</taxon>
        <taxon>Strongyloidoidea</taxon>
        <taxon>Strongyloididae</taxon>
        <taxon>Strongyloides</taxon>
    </lineage>
</organism>
<dbReference type="AlphaFoldDB" id="A0A0K0EEM4"/>
<protein>
    <submittedName>
        <fullName evidence="4">DNA_mis_repair domain-containing protein</fullName>
    </submittedName>
    <submittedName>
        <fullName evidence="3">I-set domain-containing protein</fullName>
    </submittedName>
</protein>
<accession>A0A0K0EEM4</accession>
<dbReference type="STRING" id="6248.A0A0K0EEM4"/>
<reference evidence="3" key="1">
    <citation type="submission" date="2015-08" db="UniProtKB">
        <authorList>
            <consortium name="WormBaseParasite"/>
        </authorList>
    </citation>
    <scope>IDENTIFICATION</scope>
</reference>
<keyword evidence="1" id="KW-0732">Signal</keyword>
<evidence type="ECO:0000313" key="4">
    <source>
        <dbReference type="WBParaSite" id="TCONS_00007079.p1"/>
    </source>
</evidence>
<dbReference type="PANTHER" id="PTHR37427:SF2">
    <property type="entry name" value="SECRETED PROTEIN"/>
    <property type="match status" value="1"/>
</dbReference>
<evidence type="ECO:0000256" key="1">
    <source>
        <dbReference type="SAM" id="SignalP"/>
    </source>
</evidence>
<proteinExistence type="predicted"/>
<feature type="chain" id="PRO_5005328160" evidence="1">
    <location>
        <begin position="21"/>
        <end position="127"/>
    </location>
</feature>
<dbReference type="WBParaSite" id="SSTP_0000793500.1">
    <property type="protein sequence ID" value="SSTP_0000793500.1"/>
    <property type="gene ID" value="SSTP_0000793500"/>
</dbReference>
<sequence length="127" mass="13897">MKLFVGFAIILAIIIGNAFACNIIIHVKSNTTKKFQAQVTPPLGKVGEKWTFTKLKERNTFQEKADVCGIGDFKIDVYENGKLNNTVTVKLDGIGRVDYQVGDDLKPIMVTRHGAACTGECAPISTH</sequence>
<evidence type="ECO:0000313" key="3">
    <source>
        <dbReference type="WBParaSite" id="SSTP_0000793500.1"/>
    </source>
</evidence>
<dbReference type="Proteomes" id="UP000035681">
    <property type="component" value="Unplaced"/>
</dbReference>
<dbReference type="WBParaSite" id="TCONS_00007079.p1">
    <property type="protein sequence ID" value="TCONS_00007079.p1"/>
    <property type="gene ID" value="XLOC_005153"/>
</dbReference>
<feature type="signal peptide" evidence="1">
    <location>
        <begin position="1"/>
        <end position="20"/>
    </location>
</feature>
<keyword evidence="2" id="KW-1185">Reference proteome</keyword>
<name>A0A0K0EEM4_STRER</name>
<evidence type="ECO:0000313" key="2">
    <source>
        <dbReference type="Proteomes" id="UP000035681"/>
    </source>
</evidence>
<dbReference type="PANTHER" id="PTHR37427">
    <property type="entry name" value="PROTEIN CBG20963-RELATED"/>
    <property type="match status" value="1"/>
</dbReference>